<dbReference type="Pfam" id="PF01553">
    <property type="entry name" value="Acyltransferase"/>
    <property type="match status" value="1"/>
</dbReference>
<sequence>MTTPTTPAEAAFAARIDAMPAGETVTAFVVVDDGLLAGSPMTPLVAPEGVWSRFVADVRAGLGGPGTVTSADVERVVRSHRGRTLDDVVEEGRRLFRSTTASWMRPEIWRLAVRHAGRGHRLVLVSRATRAEIDPIAADLGADDVVTTRLSLDGDTVAGLGSPVCAGPDAAAAVVGWADDHDVDLGLAFLYAGAEDRALLDLVAHPSVVGDGDGVHPALPVAPRGSVPPVDAIGGTVAFYGGFAAATAAAMGAGVLRGSRHHAVNLAGSLASELALGVAGVEIEVDGAEHLWSHRPAVFVFNHQSQLDPIVAMTMLRHDFTGVAKAEARTIPLFGQLFALADVAFVDRGNTRQAREALRPAVEKVRRGMSLLMAPEGTRSATPRPGPFKKGAFHIAMQAGVPMVPIVLENAGELMWRHDRTLRPGTVHAVVHPPIDTDDWSVETLDDHVAHVRGLFLETLGLGEKP</sequence>
<reference evidence="6 7" key="1">
    <citation type="submission" date="2023-06" db="EMBL/GenBank/DDBJ databases">
        <title>Actinomycetospora Odt1-22.</title>
        <authorList>
            <person name="Supong K."/>
        </authorList>
    </citation>
    <scope>NUCLEOTIDE SEQUENCE [LARGE SCALE GENOMIC DNA]</scope>
    <source>
        <strain evidence="6 7">Odt1-22</strain>
    </source>
</reference>
<evidence type="ECO:0000256" key="3">
    <source>
        <dbReference type="ARBA" id="ARBA00023315"/>
    </source>
</evidence>
<evidence type="ECO:0000313" key="7">
    <source>
        <dbReference type="Proteomes" id="UP001231924"/>
    </source>
</evidence>
<comment type="domain">
    <text evidence="4">The HXXXXD motif is essential for acyltransferase activity and may constitute the binding site for the phosphate moiety of the glycerol-3-phosphate.</text>
</comment>
<dbReference type="InterPro" id="IPR036412">
    <property type="entry name" value="HAD-like_sf"/>
</dbReference>
<dbReference type="CDD" id="cd07989">
    <property type="entry name" value="LPLAT_AGPAT-like"/>
    <property type="match status" value="1"/>
</dbReference>
<evidence type="ECO:0000256" key="4">
    <source>
        <dbReference type="RuleBase" id="RU361267"/>
    </source>
</evidence>
<dbReference type="InterPro" id="IPR023214">
    <property type="entry name" value="HAD_sf"/>
</dbReference>
<dbReference type="PANTHER" id="PTHR10434">
    <property type="entry name" value="1-ACYL-SN-GLYCEROL-3-PHOSPHATE ACYLTRANSFERASE"/>
    <property type="match status" value="1"/>
</dbReference>
<organism evidence="6 7">
    <name type="scientific">Actinomycetospora termitidis</name>
    <dbReference type="NCBI Taxonomy" id="3053470"/>
    <lineage>
        <taxon>Bacteria</taxon>
        <taxon>Bacillati</taxon>
        <taxon>Actinomycetota</taxon>
        <taxon>Actinomycetes</taxon>
        <taxon>Pseudonocardiales</taxon>
        <taxon>Pseudonocardiaceae</taxon>
        <taxon>Actinomycetospora</taxon>
    </lineage>
</organism>
<dbReference type="SUPFAM" id="SSF69593">
    <property type="entry name" value="Glycerol-3-phosphate (1)-acyltransferase"/>
    <property type="match status" value="1"/>
</dbReference>
<name>A0ABT7M163_9PSEU</name>
<keyword evidence="4" id="KW-0443">Lipid metabolism</keyword>
<dbReference type="SUPFAM" id="SSF56784">
    <property type="entry name" value="HAD-like"/>
    <property type="match status" value="1"/>
</dbReference>
<keyword evidence="3 4" id="KW-0012">Acyltransferase</keyword>
<evidence type="ECO:0000256" key="1">
    <source>
        <dbReference type="ARBA" id="ARBA00008655"/>
    </source>
</evidence>
<proteinExistence type="inferred from homology"/>
<feature type="domain" description="Phospholipid/glycerol acyltransferase" evidence="5">
    <location>
        <begin position="297"/>
        <end position="411"/>
    </location>
</feature>
<dbReference type="InterPro" id="IPR004552">
    <property type="entry name" value="AGP_acyltrans"/>
</dbReference>
<comment type="caution">
    <text evidence="6">The sequence shown here is derived from an EMBL/GenBank/DDBJ whole genome shotgun (WGS) entry which is preliminary data.</text>
</comment>
<evidence type="ECO:0000313" key="6">
    <source>
        <dbReference type="EMBL" id="MDL5154398.1"/>
    </source>
</evidence>
<keyword evidence="7" id="KW-1185">Reference proteome</keyword>
<dbReference type="NCBIfam" id="TIGR00530">
    <property type="entry name" value="AGP_acyltrn"/>
    <property type="match status" value="1"/>
</dbReference>
<dbReference type="GO" id="GO:0003841">
    <property type="term" value="F:1-acylglycerol-3-phosphate O-acyltransferase activity"/>
    <property type="evidence" value="ECO:0007669"/>
    <property type="project" value="UniProtKB-EC"/>
</dbReference>
<comment type="catalytic activity">
    <reaction evidence="4">
        <text>a 1-acyl-sn-glycero-3-phosphate + an acyl-CoA = a 1,2-diacyl-sn-glycero-3-phosphate + CoA</text>
        <dbReference type="Rhea" id="RHEA:19709"/>
        <dbReference type="ChEBI" id="CHEBI:57287"/>
        <dbReference type="ChEBI" id="CHEBI:57970"/>
        <dbReference type="ChEBI" id="CHEBI:58342"/>
        <dbReference type="ChEBI" id="CHEBI:58608"/>
        <dbReference type="EC" id="2.3.1.51"/>
    </reaction>
</comment>
<gene>
    <name evidence="6" type="ORF">QRT03_00355</name>
</gene>
<keyword evidence="4" id="KW-0444">Lipid biosynthesis</keyword>
<dbReference type="SMART" id="SM00563">
    <property type="entry name" value="PlsC"/>
    <property type="match status" value="1"/>
</dbReference>
<dbReference type="RefSeq" id="WP_286050432.1">
    <property type="nucleotide sequence ID" value="NZ_JASVWF010000001.1"/>
</dbReference>
<dbReference type="PANTHER" id="PTHR10434:SF66">
    <property type="entry name" value="PHOSPHOLIPID_GLYCEROL ACYLTRANSFERASE DOMAIN-CONTAINING PROTEIN"/>
    <property type="match status" value="1"/>
</dbReference>
<keyword evidence="2 4" id="KW-0808">Transferase</keyword>
<dbReference type="Proteomes" id="UP001231924">
    <property type="component" value="Unassembled WGS sequence"/>
</dbReference>
<evidence type="ECO:0000256" key="2">
    <source>
        <dbReference type="ARBA" id="ARBA00022679"/>
    </source>
</evidence>
<keyword evidence="4" id="KW-0594">Phospholipid biosynthesis</keyword>
<dbReference type="InterPro" id="IPR002123">
    <property type="entry name" value="Plipid/glycerol_acylTrfase"/>
</dbReference>
<dbReference type="EC" id="2.3.1.51" evidence="4"/>
<evidence type="ECO:0000259" key="5">
    <source>
        <dbReference type="SMART" id="SM00563"/>
    </source>
</evidence>
<dbReference type="Pfam" id="PF12710">
    <property type="entry name" value="HAD"/>
    <property type="match status" value="1"/>
</dbReference>
<dbReference type="Gene3D" id="3.40.50.1000">
    <property type="entry name" value="HAD superfamily/HAD-like"/>
    <property type="match status" value="1"/>
</dbReference>
<protein>
    <recommendedName>
        <fullName evidence="4">1-acyl-sn-glycerol-3-phosphate acyltransferase</fullName>
        <ecNumber evidence="4">2.3.1.51</ecNumber>
    </recommendedName>
</protein>
<keyword evidence="4" id="KW-1208">Phospholipid metabolism</keyword>
<comment type="similarity">
    <text evidence="1 4">Belongs to the 1-acyl-sn-glycerol-3-phosphate acyltransferase family.</text>
</comment>
<accession>A0ABT7M163</accession>
<dbReference type="EMBL" id="JASVWF010000001">
    <property type="protein sequence ID" value="MDL5154398.1"/>
    <property type="molecule type" value="Genomic_DNA"/>
</dbReference>